<dbReference type="Proteomes" id="UP000298327">
    <property type="component" value="Unassembled WGS sequence"/>
</dbReference>
<dbReference type="AlphaFoldDB" id="A0A4Y9YSA8"/>
<feature type="compositionally biased region" description="Low complexity" evidence="1">
    <location>
        <begin position="589"/>
        <end position="599"/>
    </location>
</feature>
<feature type="compositionally biased region" description="Acidic residues" evidence="1">
    <location>
        <begin position="600"/>
        <end position="613"/>
    </location>
</feature>
<evidence type="ECO:0000313" key="2">
    <source>
        <dbReference type="EMBL" id="TFY65456.1"/>
    </source>
</evidence>
<protein>
    <submittedName>
        <fullName evidence="2">Uncharacterized protein</fullName>
    </submittedName>
</protein>
<feature type="compositionally biased region" description="Acidic residues" evidence="1">
    <location>
        <begin position="796"/>
        <end position="806"/>
    </location>
</feature>
<feature type="compositionally biased region" description="Basic and acidic residues" evidence="1">
    <location>
        <begin position="675"/>
        <end position="690"/>
    </location>
</feature>
<evidence type="ECO:0000313" key="3">
    <source>
        <dbReference type="Proteomes" id="UP000298327"/>
    </source>
</evidence>
<dbReference type="OrthoDB" id="2507795at2759"/>
<dbReference type="InterPro" id="IPR018822">
    <property type="entry name" value="UPF0646"/>
</dbReference>
<feature type="compositionally biased region" description="Basic and acidic residues" evidence="1">
    <location>
        <begin position="248"/>
        <end position="266"/>
    </location>
</feature>
<dbReference type="STRING" id="205917.A0A4Y9YSA8"/>
<proteinExistence type="predicted"/>
<feature type="compositionally biased region" description="Low complexity" evidence="1">
    <location>
        <begin position="108"/>
        <end position="120"/>
    </location>
</feature>
<feature type="compositionally biased region" description="Polar residues" evidence="1">
    <location>
        <begin position="777"/>
        <end position="787"/>
    </location>
</feature>
<comment type="caution">
    <text evidence="2">The sequence shown here is derived from an EMBL/GenBank/DDBJ whole genome shotgun (WGS) entry which is preliminary data.</text>
</comment>
<keyword evidence="3" id="KW-1185">Reference proteome</keyword>
<reference evidence="2 3" key="1">
    <citation type="submission" date="2019-02" db="EMBL/GenBank/DDBJ databases">
        <title>Genome sequencing of the rare red list fungi Dentipellis fragilis.</title>
        <authorList>
            <person name="Buettner E."/>
            <person name="Kellner H."/>
        </authorList>
    </citation>
    <scope>NUCLEOTIDE SEQUENCE [LARGE SCALE GENOMIC DNA]</scope>
    <source>
        <strain evidence="2 3">DSM 105465</strain>
    </source>
</reference>
<feature type="region of interest" description="Disordered" evidence="1">
    <location>
        <begin position="83"/>
        <end position="266"/>
    </location>
</feature>
<accession>A0A4Y9YSA8</accession>
<evidence type="ECO:0000256" key="1">
    <source>
        <dbReference type="SAM" id="MobiDB-lite"/>
    </source>
</evidence>
<gene>
    <name evidence="2" type="ORF">EVG20_g5578</name>
</gene>
<feature type="compositionally biased region" description="Polar residues" evidence="1">
    <location>
        <begin position="638"/>
        <end position="652"/>
    </location>
</feature>
<feature type="compositionally biased region" description="Polar residues" evidence="1">
    <location>
        <begin position="515"/>
        <end position="525"/>
    </location>
</feature>
<dbReference type="EMBL" id="SEOQ01000335">
    <property type="protein sequence ID" value="TFY65456.1"/>
    <property type="molecule type" value="Genomic_DNA"/>
</dbReference>
<feature type="compositionally biased region" description="Acidic residues" evidence="1">
    <location>
        <begin position="83"/>
        <end position="94"/>
    </location>
</feature>
<feature type="compositionally biased region" description="Acidic residues" evidence="1">
    <location>
        <begin position="504"/>
        <end position="514"/>
    </location>
</feature>
<name>A0A4Y9YSA8_9AGAM</name>
<feature type="region of interest" description="Disordered" evidence="1">
    <location>
        <begin position="490"/>
        <end position="702"/>
    </location>
</feature>
<organism evidence="2 3">
    <name type="scientific">Dentipellis fragilis</name>
    <dbReference type="NCBI Taxonomy" id="205917"/>
    <lineage>
        <taxon>Eukaryota</taxon>
        <taxon>Fungi</taxon>
        <taxon>Dikarya</taxon>
        <taxon>Basidiomycota</taxon>
        <taxon>Agaricomycotina</taxon>
        <taxon>Agaricomycetes</taxon>
        <taxon>Russulales</taxon>
        <taxon>Hericiaceae</taxon>
        <taxon>Dentipellis</taxon>
    </lineage>
</organism>
<dbReference type="Pfam" id="PF10336">
    <property type="entry name" value="DUF2420"/>
    <property type="match status" value="1"/>
</dbReference>
<feature type="compositionally biased region" description="Basic and acidic residues" evidence="1">
    <location>
        <begin position="527"/>
        <end position="547"/>
    </location>
</feature>
<feature type="region of interest" description="Disordered" evidence="1">
    <location>
        <begin position="727"/>
        <end position="823"/>
    </location>
</feature>
<feature type="compositionally biased region" description="Acidic residues" evidence="1">
    <location>
        <begin position="748"/>
        <end position="766"/>
    </location>
</feature>
<sequence>MSASVMEPYDAQMIDYSTDIDVPMQTTVSSPKAWPPPEAAMEDDTIDTHPIVDATPSQQKEDVEIEMEPYYEETVEYEMEDDYNANDELVDVEVYDAPRDSDPVAGEPSTSSHSPGPSQSELPPSTAEQLPPFAQHPPVMEHENVILDASPLPNPSPYTPSPHTATEPAPHHLPAEETSELPTILEPNPDSLAHSSAYDSSGVLPTAEPAAVNDEPDGPVLEEHAESRAASASAEPKGVSSAEQLPAADHRGQDPSHVEGEETDRQPDISGLETVDFTHLQQSADGLDTLATSEPEAVHEAPGFHEEDLNPHEVAEGVFIEPPPAVLLELSSSSDQPECCLFNAPIASGSVSPHGLDFSSRFEVLLAHRPTLYYERLSDVFEALREEERIQRLAEFAEGEMVLDAYDLQLAVSEDNIYAREVTLHDLNILHDGTDFTGPLRIRLRFIMPRFIGRYHLLRDQISRLNLAEDGEEVYNQAEPNYEDVHEEFYQENTSDEQAQAEEGQAEAEAENGDESTAQVTTADSTGHVDDATDTNHPEHVLDHQDLPQDEPENEPTSEAFATDLGEENAVSATAGEDTDYLEAHAEVAAESEVNAEAAAESEEAVAEDELEYTEASYEGTQESPAEVDGNPEEYLESSENVHSVQATSLETSPRPPDGVQSYEEPHEEDGIEATDLHLSKPDFPEHVTDDYEDGNPGVLTEDMLNETNEKAESSHDDDLRVLDPESKLAGDDNIQNLDDSGDRWEEQDVDGSWEEDVDAVDEETGLPDTGEHDAASTESSTLSSKTAYKRAFDETGFEDVDELGDDAPSPATPPGPKRTRMH</sequence>